<dbReference type="EMBL" id="GG692396">
    <property type="protein sequence ID" value="EER34530.1"/>
    <property type="molecule type" value="Genomic_DNA"/>
</dbReference>
<dbReference type="Pfam" id="PF25585">
    <property type="entry name" value="zf-CCCH_DUS3L"/>
    <property type="match status" value="1"/>
</dbReference>
<dbReference type="GO" id="GO:0050660">
    <property type="term" value="F:flavin adenine dinucleotide binding"/>
    <property type="evidence" value="ECO:0007669"/>
    <property type="project" value="InterPro"/>
</dbReference>
<accession>C5M6B0</accession>
<dbReference type="GO" id="GO:0003723">
    <property type="term" value="F:RNA binding"/>
    <property type="evidence" value="ECO:0007669"/>
    <property type="project" value="TreeGrafter"/>
</dbReference>
<evidence type="ECO:0000256" key="12">
    <source>
        <dbReference type="ARBA" id="ARBA00022723"/>
    </source>
</evidence>
<keyword evidence="18" id="KW-0520">NAD</keyword>
<dbReference type="RefSeq" id="XP_002547085.1">
    <property type="nucleotide sequence ID" value="XM_002547039.1"/>
</dbReference>
<protein>
    <recommendedName>
        <fullName evidence="6">tRNA-dihydrouridine(47) synthase [NAD(P)(+)]</fullName>
        <ecNumber evidence="5">1.3.1.89</ecNumber>
    </recommendedName>
    <alternativeName>
        <fullName evidence="21 22">mRNA-dihydrouridine synthase DUS3</fullName>
    </alternativeName>
    <alternativeName>
        <fullName evidence="20">tRNA-dihydrouridine synthase 3</fullName>
    </alternativeName>
</protein>
<evidence type="ECO:0000256" key="13">
    <source>
        <dbReference type="ARBA" id="ARBA00022737"/>
    </source>
</evidence>
<comment type="similarity">
    <text evidence="4">Belongs to the Dus family. Dus3 subfamily.</text>
</comment>
<evidence type="ECO:0000259" key="29">
    <source>
        <dbReference type="Pfam" id="PF01207"/>
    </source>
</evidence>
<keyword evidence="9" id="KW-0288">FMN</keyword>
<dbReference type="VEuPathDB" id="FungiDB:CTRG_01391"/>
<dbReference type="GO" id="GO:0034399">
    <property type="term" value="C:nuclear periphery"/>
    <property type="evidence" value="ECO:0007669"/>
    <property type="project" value="EnsemblFungi"/>
</dbReference>
<keyword evidence="17" id="KW-0560">Oxidoreductase</keyword>
<evidence type="ECO:0000256" key="16">
    <source>
        <dbReference type="ARBA" id="ARBA00022857"/>
    </source>
</evidence>
<feature type="compositionally biased region" description="Basic and acidic residues" evidence="28">
    <location>
        <begin position="56"/>
        <end position="68"/>
    </location>
</feature>
<evidence type="ECO:0000256" key="17">
    <source>
        <dbReference type="ARBA" id="ARBA00023002"/>
    </source>
</evidence>
<evidence type="ECO:0000256" key="10">
    <source>
        <dbReference type="ARBA" id="ARBA00022664"/>
    </source>
</evidence>
<evidence type="ECO:0000256" key="2">
    <source>
        <dbReference type="ARBA" id="ARBA00004123"/>
    </source>
</evidence>
<dbReference type="Gene3D" id="3.20.20.70">
    <property type="entry name" value="Aldolase class I"/>
    <property type="match status" value="1"/>
</dbReference>
<reference evidence="30 31" key="1">
    <citation type="journal article" date="2009" name="Nature">
        <title>Evolution of pathogenicity and sexual reproduction in eight Candida genomes.</title>
        <authorList>
            <person name="Butler G."/>
            <person name="Rasmussen M.D."/>
            <person name="Lin M.F."/>
            <person name="Santos M.A."/>
            <person name="Sakthikumar S."/>
            <person name="Munro C.A."/>
            <person name="Rheinbay E."/>
            <person name="Grabherr M."/>
            <person name="Forche A."/>
            <person name="Reedy J.L."/>
            <person name="Agrafioti I."/>
            <person name="Arnaud M.B."/>
            <person name="Bates S."/>
            <person name="Brown A.J."/>
            <person name="Brunke S."/>
            <person name="Costanzo M.C."/>
            <person name="Fitzpatrick D.A."/>
            <person name="de Groot P.W."/>
            <person name="Harris D."/>
            <person name="Hoyer L.L."/>
            <person name="Hube B."/>
            <person name="Klis F.M."/>
            <person name="Kodira C."/>
            <person name="Lennard N."/>
            <person name="Logue M.E."/>
            <person name="Martin R."/>
            <person name="Neiman A.M."/>
            <person name="Nikolaou E."/>
            <person name="Quail M.A."/>
            <person name="Quinn J."/>
            <person name="Santos M.C."/>
            <person name="Schmitzberger F.F."/>
            <person name="Sherlock G."/>
            <person name="Shah P."/>
            <person name="Silverstein K.A."/>
            <person name="Skrzypek M.S."/>
            <person name="Soll D."/>
            <person name="Staggs R."/>
            <person name="Stansfield I."/>
            <person name="Stumpf M.P."/>
            <person name="Sudbery P.E."/>
            <person name="Srikantha T."/>
            <person name="Zeng Q."/>
            <person name="Berman J."/>
            <person name="Berriman M."/>
            <person name="Heitman J."/>
            <person name="Gow N.A."/>
            <person name="Lorenz M.C."/>
            <person name="Birren B.W."/>
            <person name="Kellis M."/>
            <person name="Cuomo C.A."/>
        </authorList>
    </citation>
    <scope>NUCLEOTIDE SEQUENCE [LARGE SCALE GENOMIC DNA]</scope>
    <source>
        <strain evidence="31">ATCC MYA-3404 / T1</strain>
    </source>
</reference>
<dbReference type="GO" id="GO:0008270">
    <property type="term" value="F:zinc ion binding"/>
    <property type="evidence" value="ECO:0007669"/>
    <property type="project" value="UniProtKB-KW"/>
</dbReference>
<gene>
    <name evidence="30" type="ORF">CTRG_01391</name>
</gene>
<evidence type="ECO:0000256" key="9">
    <source>
        <dbReference type="ARBA" id="ARBA00022643"/>
    </source>
</evidence>
<evidence type="ECO:0000256" key="18">
    <source>
        <dbReference type="ARBA" id="ARBA00023027"/>
    </source>
</evidence>
<dbReference type="CDD" id="cd02801">
    <property type="entry name" value="DUS_like_FMN"/>
    <property type="match status" value="1"/>
</dbReference>
<proteinExistence type="inferred from homology"/>
<evidence type="ECO:0000256" key="27">
    <source>
        <dbReference type="ARBA" id="ARBA00049513"/>
    </source>
</evidence>
<keyword evidence="11" id="KW-0819">tRNA processing</keyword>
<evidence type="ECO:0000256" key="28">
    <source>
        <dbReference type="SAM" id="MobiDB-lite"/>
    </source>
</evidence>
<dbReference type="FunFam" id="3.20.20.70:FF:000145">
    <property type="entry name" value="tRNA-dihydrouridine(47) synthase [NAD(P)(+)]"/>
    <property type="match status" value="1"/>
</dbReference>
<evidence type="ECO:0000256" key="19">
    <source>
        <dbReference type="ARBA" id="ARBA00023242"/>
    </source>
</evidence>
<comment type="catalytic activity">
    <reaction evidence="24">
        <text>5,6-dihydrouridine(47) in tRNA + NAD(+) = uridine(47) in tRNA + NADH + H(+)</text>
        <dbReference type="Rhea" id="RHEA:53364"/>
        <dbReference type="Rhea" id="RHEA-COMP:13539"/>
        <dbReference type="Rhea" id="RHEA-COMP:13540"/>
        <dbReference type="ChEBI" id="CHEBI:15378"/>
        <dbReference type="ChEBI" id="CHEBI:57540"/>
        <dbReference type="ChEBI" id="CHEBI:57945"/>
        <dbReference type="ChEBI" id="CHEBI:65315"/>
        <dbReference type="ChEBI" id="CHEBI:74443"/>
        <dbReference type="EC" id="1.3.1.89"/>
    </reaction>
    <physiologicalReaction direction="right-to-left" evidence="24">
        <dbReference type="Rhea" id="RHEA:53366"/>
    </physiologicalReaction>
</comment>
<evidence type="ECO:0000256" key="7">
    <source>
        <dbReference type="ARBA" id="ARBA00022490"/>
    </source>
</evidence>
<dbReference type="eggNOG" id="KOG2333">
    <property type="taxonomic scope" value="Eukaryota"/>
</dbReference>
<evidence type="ECO:0000256" key="20">
    <source>
        <dbReference type="ARBA" id="ARBA00031322"/>
    </source>
</evidence>
<evidence type="ECO:0000256" key="1">
    <source>
        <dbReference type="ARBA" id="ARBA00001917"/>
    </source>
</evidence>
<evidence type="ECO:0000256" key="24">
    <source>
        <dbReference type="ARBA" id="ARBA00048266"/>
    </source>
</evidence>
<keyword evidence="7" id="KW-0963">Cytoplasm</keyword>
<dbReference type="AlphaFoldDB" id="C5M6B0"/>
<keyword evidence="12" id="KW-0479">Metal-binding</keyword>
<keyword evidence="19" id="KW-0539">Nucleus</keyword>
<comment type="catalytic activity">
    <reaction evidence="25">
        <text>a 5,6-dihydrouridine in mRNA + NAD(+) = a uridine in mRNA + NADH + H(+)</text>
        <dbReference type="Rhea" id="RHEA:69851"/>
        <dbReference type="Rhea" id="RHEA-COMP:14658"/>
        <dbReference type="Rhea" id="RHEA-COMP:17789"/>
        <dbReference type="ChEBI" id="CHEBI:15378"/>
        <dbReference type="ChEBI" id="CHEBI:57540"/>
        <dbReference type="ChEBI" id="CHEBI:57945"/>
        <dbReference type="ChEBI" id="CHEBI:65315"/>
        <dbReference type="ChEBI" id="CHEBI:74443"/>
    </reaction>
    <physiologicalReaction direction="right-to-left" evidence="25">
        <dbReference type="Rhea" id="RHEA:69853"/>
    </physiologicalReaction>
</comment>
<dbReference type="KEGG" id="ctp:CTRG_01391"/>
<dbReference type="InterPro" id="IPR018517">
    <property type="entry name" value="tRNA_hU_synthase_CS"/>
</dbReference>
<comment type="cofactor">
    <cofactor evidence="1">
        <name>FMN</name>
        <dbReference type="ChEBI" id="CHEBI:58210"/>
    </cofactor>
</comment>
<evidence type="ECO:0000256" key="14">
    <source>
        <dbReference type="ARBA" id="ARBA00022771"/>
    </source>
</evidence>
<feature type="region of interest" description="Disordered" evidence="28">
    <location>
        <begin position="1"/>
        <end position="22"/>
    </location>
</feature>
<comment type="function">
    <text evidence="23">Catalyzes the synthesis of dihydrouridine, a modified base found in the D-loop of most tRNAs. Specifically modifies U47 in cytoplasmic tRNAs. Catalyzes the synthesis of dihydrouridine in some mRNAs, thereby affecting their translation.</text>
</comment>
<dbReference type="Proteomes" id="UP000002037">
    <property type="component" value="Unassembled WGS sequence"/>
</dbReference>
<evidence type="ECO:0000256" key="15">
    <source>
        <dbReference type="ARBA" id="ARBA00022833"/>
    </source>
</evidence>
<dbReference type="HOGENOM" id="CLU_013299_7_3_1"/>
<evidence type="ECO:0000313" key="30">
    <source>
        <dbReference type="EMBL" id="EER34530.1"/>
    </source>
</evidence>
<evidence type="ECO:0000313" key="31">
    <source>
        <dbReference type="Proteomes" id="UP000002037"/>
    </source>
</evidence>
<evidence type="ECO:0000256" key="26">
    <source>
        <dbReference type="ARBA" id="ARBA00049447"/>
    </source>
</evidence>
<evidence type="ECO:0000256" key="21">
    <source>
        <dbReference type="ARBA" id="ARBA00033779"/>
    </source>
</evidence>
<dbReference type="PANTHER" id="PTHR45846">
    <property type="entry name" value="TRNA-DIHYDROURIDINE(47) SYNTHASE [NAD(P)(+)]-LIKE"/>
    <property type="match status" value="1"/>
</dbReference>
<dbReference type="Pfam" id="PF01207">
    <property type="entry name" value="Dus"/>
    <property type="match status" value="1"/>
</dbReference>
<feature type="domain" description="DUS-like FMN-binding" evidence="29">
    <location>
        <begin position="255"/>
        <end position="527"/>
    </location>
</feature>
<dbReference type="OrthoDB" id="259935at2759"/>
<feature type="compositionally biased region" description="Basic residues" evidence="28">
    <location>
        <begin position="72"/>
        <end position="88"/>
    </location>
</feature>
<dbReference type="GeneID" id="8296452"/>
<comment type="catalytic activity">
    <reaction evidence="26">
        <text>a 5,6-dihydrouridine in mRNA + NADP(+) = a uridine in mRNA + NADPH + H(+)</text>
        <dbReference type="Rhea" id="RHEA:69855"/>
        <dbReference type="Rhea" id="RHEA-COMP:14658"/>
        <dbReference type="Rhea" id="RHEA-COMP:17789"/>
        <dbReference type="ChEBI" id="CHEBI:15378"/>
        <dbReference type="ChEBI" id="CHEBI:57783"/>
        <dbReference type="ChEBI" id="CHEBI:58349"/>
        <dbReference type="ChEBI" id="CHEBI:65315"/>
        <dbReference type="ChEBI" id="CHEBI:74443"/>
    </reaction>
    <physiologicalReaction direction="right-to-left" evidence="26">
        <dbReference type="Rhea" id="RHEA:69857"/>
    </physiologicalReaction>
</comment>
<dbReference type="GO" id="GO:0102265">
    <property type="term" value="F:tRNA-dihydrouridine47 synthase activity"/>
    <property type="evidence" value="ECO:0007669"/>
    <property type="project" value="UniProtKB-EC"/>
</dbReference>
<evidence type="ECO:0000256" key="25">
    <source>
        <dbReference type="ARBA" id="ARBA00048342"/>
    </source>
</evidence>
<evidence type="ECO:0000256" key="6">
    <source>
        <dbReference type="ARBA" id="ARBA00022143"/>
    </source>
</evidence>
<dbReference type="SUPFAM" id="SSF51395">
    <property type="entry name" value="FMN-linked oxidoreductases"/>
    <property type="match status" value="1"/>
</dbReference>
<keyword evidence="31" id="KW-1185">Reference proteome</keyword>
<dbReference type="PROSITE" id="PS01136">
    <property type="entry name" value="UPF0034"/>
    <property type="match status" value="1"/>
</dbReference>
<dbReference type="InterPro" id="IPR013785">
    <property type="entry name" value="Aldolase_TIM"/>
</dbReference>
<organism evidence="30 31">
    <name type="scientific">Candida tropicalis (strain ATCC MYA-3404 / T1)</name>
    <name type="common">Yeast</name>
    <dbReference type="NCBI Taxonomy" id="294747"/>
    <lineage>
        <taxon>Eukaryota</taxon>
        <taxon>Fungi</taxon>
        <taxon>Dikarya</taxon>
        <taxon>Ascomycota</taxon>
        <taxon>Saccharomycotina</taxon>
        <taxon>Pichiomycetes</taxon>
        <taxon>Debaryomycetaceae</taxon>
        <taxon>Candida/Lodderomyces clade</taxon>
        <taxon>Candida</taxon>
    </lineage>
</organism>
<dbReference type="STRING" id="294747.C5M6B0"/>
<name>C5M6B0_CANTT</name>
<dbReference type="GO" id="GO:0005737">
    <property type="term" value="C:cytoplasm"/>
    <property type="evidence" value="ECO:0007669"/>
    <property type="project" value="UniProtKB-SubCell"/>
</dbReference>
<keyword evidence="16" id="KW-0521">NADP</keyword>
<evidence type="ECO:0000256" key="3">
    <source>
        <dbReference type="ARBA" id="ARBA00004496"/>
    </source>
</evidence>
<comment type="catalytic activity">
    <reaction evidence="27">
        <text>5,6-dihydrouridine(47) in tRNA + NADP(+) = uridine(47) in tRNA + NADPH + H(+)</text>
        <dbReference type="Rhea" id="RHEA:53360"/>
        <dbReference type="Rhea" id="RHEA-COMP:13539"/>
        <dbReference type="Rhea" id="RHEA-COMP:13540"/>
        <dbReference type="ChEBI" id="CHEBI:15378"/>
        <dbReference type="ChEBI" id="CHEBI:57783"/>
        <dbReference type="ChEBI" id="CHEBI:58349"/>
        <dbReference type="ChEBI" id="CHEBI:65315"/>
        <dbReference type="ChEBI" id="CHEBI:74443"/>
        <dbReference type="EC" id="1.3.1.89"/>
    </reaction>
    <physiologicalReaction direction="right-to-left" evidence="27">
        <dbReference type="Rhea" id="RHEA:53362"/>
    </physiologicalReaction>
</comment>
<dbReference type="InterPro" id="IPR035587">
    <property type="entry name" value="DUS-like_FMN-bd"/>
</dbReference>
<keyword evidence="15" id="KW-0862">Zinc</keyword>
<evidence type="ECO:0000256" key="11">
    <source>
        <dbReference type="ARBA" id="ARBA00022694"/>
    </source>
</evidence>
<feature type="compositionally biased region" description="Basic and acidic residues" evidence="28">
    <location>
        <begin position="1"/>
        <end position="19"/>
    </location>
</feature>
<evidence type="ECO:0000256" key="23">
    <source>
        <dbReference type="ARBA" id="ARBA00045934"/>
    </source>
</evidence>
<keyword evidence="14" id="KW-0863">Zinc-finger</keyword>
<keyword evidence="10" id="KW-0507">mRNA processing</keyword>
<feature type="region of interest" description="Disordered" evidence="28">
    <location>
        <begin position="40"/>
        <end position="89"/>
    </location>
</feature>
<dbReference type="EC" id="1.3.1.89" evidence="5"/>
<evidence type="ECO:0000256" key="22">
    <source>
        <dbReference type="ARBA" id="ARBA00033781"/>
    </source>
</evidence>
<evidence type="ECO:0000256" key="8">
    <source>
        <dbReference type="ARBA" id="ARBA00022630"/>
    </source>
</evidence>
<evidence type="ECO:0000256" key="4">
    <source>
        <dbReference type="ARBA" id="ARBA00005451"/>
    </source>
</evidence>
<comment type="subcellular location">
    <subcellularLocation>
        <location evidence="3">Cytoplasm</location>
    </subcellularLocation>
    <subcellularLocation>
        <location evidence="2">Nucleus</location>
    </subcellularLocation>
</comment>
<sequence>MTLPEKRPVEDSAEVETKKQNTASYVKGVAAIKPEYLAPVSESATAIEYNDDEAEGGGRDAEETDQRGNGRGNRKKNKGQNHKRKLKQKKDTIKLCASLIDPEDESVVCSAGGAENCKFHHDVVSYLESKPEDIEGVCPVFEAIGYCPSGIKCRWLKSHYNKETSKLIKDLEKFEVAKKTNCEVNVIDKNNKFDMQKKKYDYTISAPVIKYLDSSVKNEKNENQEERKDNEADYVEAPFKIAEKKKLHLRNAKIVSPLTTVGNLPYRRLMKTLGADVTYSEMALSVPLIQGHNPEWALPKAHISEYPGFGVQIASSRHWPAAKAAEAIYRNTNHVSELNLNCGCPIDLLYKQGQGSALMDQPSKLLRILHGMSASSGDIPVTVKIRTGVREGKNTAKTLVRRVLQEGNTAAITLHGRSRQQRYSREADWDYIAEVGSVVKEWNENQKEDKDATDIQPVYFVGNGDVYSHEDWYNHVNTDGIDSVMVARGALIKPWIFEEVEAQQYLDKSSSERLDMLGKFAKYAVEHWGSDEYGVGMARRYMCEFLGFTHRYIPVGIMERLPPKLNERPPKWVGRNEMETMLASTDYKDWIKITEMFLGKASEDFQFIPKHKSNAYETN</sequence>
<dbReference type="PANTHER" id="PTHR45846:SF1">
    <property type="entry name" value="TRNA-DIHYDROURIDINE(47) SYNTHASE [NAD(P)(+)]-LIKE"/>
    <property type="match status" value="1"/>
</dbReference>
<dbReference type="GO" id="GO:0006397">
    <property type="term" value="P:mRNA processing"/>
    <property type="evidence" value="ECO:0007669"/>
    <property type="project" value="UniProtKB-KW"/>
</dbReference>
<keyword evidence="8" id="KW-0285">Flavoprotein</keyword>
<evidence type="ECO:0000256" key="5">
    <source>
        <dbReference type="ARBA" id="ARBA00012376"/>
    </source>
</evidence>
<keyword evidence="13" id="KW-0677">Repeat</keyword>